<evidence type="ECO:0000313" key="3">
    <source>
        <dbReference type="Proteomes" id="UP000070544"/>
    </source>
</evidence>
<protein>
    <recommendedName>
        <fullName evidence="1">Rhodanese domain-containing protein</fullName>
    </recommendedName>
</protein>
<evidence type="ECO:0000259" key="1">
    <source>
        <dbReference type="PROSITE" id="PS50206"/>
    </source>
</evidence>
<dbReference type="Proteomes" id="UP000070544">
    <property type="component" value="Unassembled WGS sequence"/>
</dbReference>
<name>A0A139ADJ9_GONPJ</name>
<dbReference type="Pfam" id="PF00581">
    <property type="entry name" value="Rhodanese"/>
    <property type="match status" value="1"/>
</dbReference>
<evidence type="ECO:0000313" key="2">
    <source>
        <dbReference type="EMBL" id="KXS14847.1"/>
    </source>
</evidence>
<dbReference type="OrthoDB" id="566238at2759"/>
<dbReference type="PROSITE" id="PS50206">
    <property type="entry name" value="RHODANESE_3"/>
    <property type="match status" value="1"/>
</dbReference>
<dbReference type="InterPro" id="IPR001763">
    <property type="entry name" value="Rhodanese-like_dom"/>
</dbReference>
<dbReference type="SMART" id="SM00450">
    <property type="entry name" value="RHOD"/>
    <property type="match status" value="1"/>
</dbReference>
<gene>
    <name evidence="2" type="ORF">M427DRAFT_335169</name>
</gene>
<organism evidence="2 3">
    <name type="scientific">Gonapodya prolifera (strain JEL478)</name>
    <name type="common">Monoblepharis prolifera</name>
    <dbReference type="NCBI Taxonomy" id="1344416"/>
    <lineage>
        <taxon>Eukaryota</taxon>
        <taxon>Fungi</taxon>
        <taxon>Fungi incertae sedis</taxon>
        <taxon>Chytridiomycota</taxon>
        <taxon>Chytridiomycota incertae sedis</taxon>
        <taxon>Monoblepharidomycetes</taxon>
        <taxon>Monoblepharidales</taxon>
        <taxon>Gonapodyaceae</taxon>
        <taxon>Gonapodya</taxon>
    </lineage>
</organism>
<keyword evidence="3" id="KW-1185">Reference proteome</keyword>
<proteinExistence type="predicted"/>
<accession>A0A139ADJ9</accession>
<dbReference type="SUPFAM" id="SSF52821">
    <property type="entry name" value="Rhodanese/Cell cycle control phosphatase"/>
    <property type="match status" value="1"/>
</dbReference>
<dbReference type="InterPro" id="IPR036873">
    <property type="entry name" value="Rhodanese-like_dom_sf"/>
</dbReference>
<sequence>MLSPLLPSGIPGLYSTASVHDLRQFIDSSPWTNPSASDPKSQKVLILDVREPSELSLLPAIDTPATIAVPMSSFRHDALRLIRRKVDELRRVHGDSASENSPTTLKDVHVHIMCASGTRAVKAAVALGWEGLFGDVSVVTGGMQSWGRMAPETKAATSRRRAE</sequence>
<dbReference type="AlphaFoldDB" id="A0A139ADJ9"/>
<reference evidence="2 3" key="1">
    <citation type="journal article" date="2015" name="Genome Biol. Evol.">
        <title>Phylogenomic analyses indicate that early fungi evolved digesting cell walls of algal ancestors of land plants.</title>
        <authorList>
            <person name="Chang Y."/>
            <person name="Wang S."/>
            <person name="Sekimoto S."/>
            <person name="Aerts A.L."/>
            <person name="Choi C."/>
            <person name="Clum A."/>
            <person name="LaButti K.M."/>
            <person name="Lindquist E.A."/>
            <person name="Yee Ngan C."/>
            <person name="Ohm R.A."/>
            <person name="Salamov A.A."/>
            <person name="Grigoriev I.V."/>
            <person name="Spatafora J.W."/>
            <person name="Berbee M.L."/>
        </authorList>
    </citation>
    <scope>NUCLEOTIDE SEQUENCE [LARGE SCALE GENOMIC DNA]</scope>
    <source>
        <strain evidence="2 3">JEL478</strain>
    </source>
</reference>
<dbReference type="EMBL" id="KQ965766">
    <property type="protein sequence ID" value="KXS14847.1"/>
    <property type="molecule type" value="Genomic_DNA"/>
</dbReference>
<dbReference type="CDD" id="cd00158">
    <property type="entry name" value="RHOD"/>
    <property type="match status" value="1"/>
</dbReference>
<dbReference type="Gene3D" id="3.40.250.10">
    <property type="entry name" value="Rhodanese-like domain"/>
    <property type="match status" value="1"/>
</dbReference>
<feature type="domain" description="Rhodanese" evidence="1">
    <location>
        <begin position="40"/>
        <end position="155"/>
    </location>
</feature>